<sequence>MSFHSQSCPGNHDHLMSFVEFFLLPRPRVPRSQANSTGTGLSYHMDISIYPPKPRGLAGLPHEILQQIAVHIADKQGLCAFALANEACHFATTPLLFRNIQLTIVNPEKLRLDVDALLNTLSRTTSQCHVRSLRLEGALRLRLDWLSGEDRSGQRWHVSTGLNEILPCEDPVYSDPLHRYHPGPVITKDSKNNKAWQPVASLINRLASLEALVYDCASQFPPILQDAIHQHPHCKLNHRSFRFQSDLPRTLHPHELALATSPRLHSLKVKCCRRDSSGRDDFTQEAIMDLVGLAPNLKEVEVINLGPGRSWNYNRPRGRWQGLPGIDAGSPAIGSLISLSFRGSHWAREPRLIQAWARHTDFSCLQRLVLGGSYMTEQGICEVVMDWVVQNCSFPHVKSLRVSLERRDIRVARPDWANTAVAFFRLFGPLQELSVYGSLEPIVLDVILSQHGPTLQKLCLYPWEEEFISPDGVPPTQRAMPMILGEAQVLQIQDQCPKLRELMICVKRTKSDQHEAAIYRIFGRMERLQSLFLVLDCSNWRVIRDSTYPHDDNFDDFDQELCKYGFKKGYIRESYLNSAVDEALARAIWNIINQNKIGAQLQALRLWTTGGGVFGDSTSASNHLFSIYRNLSRSWLVERVGDRADVRELGRRAREKRDQDTVPEDSEAMQIFRKTWPRIEGSGHKDWREDWQSLPLQI</sequence>
<accession>A0A2T2ZVQ1</accession>
<dbReference type="InParanoid" id="A0A2T2ZVQ1"/>
<organism evidence="1 2">
    <name type="scientific">Coniella lustricola</name>
    <dbReference type="NCBI Taxonomy" id="2025994"/>
    <lineage>
        <taxon>Eukaryota</taxon>
        <taxon>Fungi</taxon>
        <taxon>Dikarya</taxon>
        <taxon>Ascomycota</taxon>
        <taxon>Pezizomycotina</taxon>
        <taxon>Sordariomycetes</taxon>
        <taxon>Sordariomycetidae</taxon>
        <taxon>Diaporthales</taxon>
        <taxon>Schizoparmaceae</taxon>
        <taxon>Coniella</taxon>
    </lineage>
</organism>
<dbReference type="InterPro" id="IPR032675">
    <property type="entry name" value="LRR_dom_sf"/>
</dbReference>
<dbReference type="Gene3D" id="3.80.10.10">
    <property type="entry name" value="Ribonuclease Inhibitor"/>
    <property type="match status" value="1"/>
</dbReference>
<protein>
    <submittedName>
        <fullName evidence="1">Uncharacterized protein</fullName>
    </submittedName>
</protein>
<reference evidence="1 2" key="1">
    <citation type="journal article" date="2018" name="Mycol. Prog.">
        <title>Coniella lustricola, a new species from submerged detritus.</title>
        <authorList>
            <person name="Raudabaugh D.B."/>
            <person name="Iturriaga T."/>
            <person name="Carver A."/>
            <person name="Mondo S."/>
            <person name="Pangilinan J."/>
            <person name="Lipzen A."/>
            <person name="He G."/>
            <person name="Amirebrahimi M."/>
            <person name="Grigoriev I.V."/>
            <person name="Miller A.N."/>
        </authorList>
    </citation>
    <scope>NUCLEOTIDE SEQUENCE [LARGE SCALE GENOMIC DNA]</scope>
    <source>
        <strain evidence="1 2">B22-T-1</strain>
    </source>
</reference>
<name>A0A2T2ZVQ1_9PEZI</name>
<keyword evidence="2" id="KW-1185">Reference proteome</keyword>
<dbReference type="STRING" id="2025994.A0A2T2ZVQ1"/>
<proteinExistence type="predicted"/>
<dbReference type="AlphaFoldDB" id="A0A2T2ZVQ1"/>
<dbReference type="EMBL" id="KZ678628">
    <property type="protein sequence ID" value="PSR77951.1"/>
    <property type="molecule type" value="Genomic_DNA"/>
</dbReference>
<evidence type="ECO:0000313" key="2">
    <source>
        <dbReference type="Proteomes" id="UP000241462"/>
    </source>
</evidence>
<dbReference type="Proteomes" id="UP000241462">
    <property type="component" value="Unassembled WGS sequence"/>
</dbReference>
<gene>
    <name evidence="1" type="ORF">BD289DRAFT_444594</name>
</gene>
<evidence type="ECO:0000313" key="1">
    <source>
        <dbReference type="EMBL" id="PSR77951.1"/>
    </source>
</evidence>
<dbReference type="OrthoDB" id="3945550at2759"/>